<dbReference type="Pfam" id="PF00076">
    <property type="entry name" value="RRM_1"/>
    <property type="match status" value="1"/>
</dbReference>
<evidence type="ECO:0000313" key="13">
    <source>
        <dbReference type="Ensembl" id="ENSCSAVP00000018035.1"/>
    </source>
</evidence>
<keyword evidence="4 8" id="KW-0694">RNA-binding</keyword>
<dbReference type="InterPro" id="IPR002130">
    <property type="entry name" value="Cyclophilin-type_PPIase_dom"/>
</dbReference>
<dbReference type="Proteomes" id="UP000007875">
    <property type="component" value="Unassembled WGS sequence"/>
</dbReference>
<evidence type="ECO:0000256" key="3">
    <source>
        <dbReference type="ARBA" id="ARBA00004123"/>
    </source>
</evidence>
<dbReference type="OMA" id="RIVIECY"/>
<evidence type="ECO:0000256" key="4">
    <source>
        <dbReference type="ARBA" id="ARBA00022884"/>
    </source>
</evidence>
<dbReference type="EC" id="5.2.1.8" evidence="9"/>
<dbReference type="SUPFAM" id="SSF54928">
    <property type="entry name" value="RNA-binding domain, RBD"/>
    <property type="match status" value="1"/>
</dbReference>
<feature type="compositionally biased region" description="Basic and acidic residues" evidence="10">
    <location>
        <begin position="420"/>
        <end position="457"/>
    </location>
</feature>
<dbReference type="PROSITE" id="PS50102">
    <property type="entry name" value="RRM"/>
    <property type="match status" value="1"/>
</dbReference>
<proteinExistence type="inferred from homology"/>
<dbReference type="PROSITE" id="PS50072">
    <property type="entry name" value="CSA_PPIASE_2"/>
    <property type="match status" value="1"/>
</dbReference>
<name>H2ZKB9_CIOSA</name>
<keyword evidence="6 9" id="KW-0413">Isomerase</keyword>
<dbReference type="GO" id="GO:0005634">
    <property type="term" value="C:nucleus"/>
    <property type="evidence" value="ECO:0007669"/>
    <property type="project" value="UniProtKB-SubCell"/>
</dbReference>
<evidence type="ECO:0000313" key="14">
    <source>
        <dbReference type="Proteomes" id="UP000007875"/>
    </source>
</evidence>
<evidence type="ECO:0000256" key="10">
    <source>
        <dbReference type="SAM" id="MobiDB-lite"/>
    </source>
</evidence>
<reference evidence="13" key="3">
    <citation type="submission" date="2025-09" db="UniProtKB">
        <authorList>
            <consortium name="Ensembl"/>
        </authorList>
    </citation>
    <scope>IDENTIFICATION</scope>
</reference>
<evidence type="ECO:0000256" key="5">
    <source>
        <dbReference type="ARBA" id="ARBA00023110"/>
    </source>
</evidence>
<feature type="region of interest" description="Disordered" evidence="10">
    <location>
        <begin position="326"/>
        <end position="535"/>
    </location>
</feature>
<dbReference type="InParanoid" id="H2ZKB9"/>
<feature type="domain" description="PPIase cyclophilin-type" evidence="11">
    <location>
        <begin position="6"/>
        <end position="161"/>
    </location>
</feature>
<evidence type="ECO:0000256" key="7">
    <source>
        <dbReference type="ARBA" id="ARBA00023242"/>
    </source>
</evidence>
<comment type="subcellular location">
    <subcellularLocation>
        <location evidence="3 9">Nucleus</location>
    </subcellularLocation>
</comment>
<dbReference type="AlphaFoldDB" id="H2ZKB9"/>
<keyword evidence="5 9" id="KW-0697">Rotamase</keyword>
<dbReference type="InterPro" id="IPR029000">
    <property type="entry name" value="Cyclophilin-like_dom_sf"/>
</dbReference>
<feature type="compositionally biased region" description="Basic residues" evidence="10">
    <location>
        <begin position="515"/>
        <end position="535"/>
    </location>
</feature>
<reference evidence="14" key="1">
    <citation type="submission" date="2003-08" db="EMBL/GenBank/DDBJ databases">
        <authorList>
            <person name="Birren B."/>
            <person name="Nusbaum C."/>
            <person name="Abebe A."/>
            <person name="Abouelleil A."/>
            <person name="Adekoya E."/>
            <person name="Ait-zahra M."/>
            <person name="Allen N."/>
            <person name="Allen T."/>
            <person name="An P."/>
            <person name="Anderson M."/>
            <person name="Anderson S."/>
            <person name="Arachchi H."/>
            <person name="Armbruster J."/>
            <person name="Bachantsang P."/>
            <person name="Baldwin J."/>
            <person name="Barry A."/>
            <person name="Bayul T."/>
            <person name="Blitshsteyn B."/>
            <person name="Bloom T."/>
            <person name="Blye J."/>
            <person name="Boguslavskiy L."/>
            <person name="Borowsky M."/>
            <person name="Boukhgalter B."/>
            <person name="Brunache A."/>
            <person name="Butler J."/>
            <person name="Calixte N."/>
            <person name="Calvo S."/>
            <person name="Camarata J."/>
            <person name="Campo K."/>
            <person name="Chang J."/>
            <person name="Cheshatsang Y."/>
            <person name="Citroen M."/>
            <person name="Collymore A."/>
            <person name="Considine T."/>
            <person name="Cook A."/>
            <person name="Cooke P."/>
            <person name="Corum B."/>
            <person name="Cuomo C."/>
            <person name="David R."/>
            <person name="Dawoe T."/>
            <person name="Degray S."/>
            <person name="Dodge S."/>
            <person name="Dooley K."/>
            <person name="Dorje P."/>
            <person name="Dorjee K."/>
            <person name="Dorris L."/>
            <person name="Duffey N."/>
            <person name="Dupes A."/>
            <person name="Elkins T."/>
            <person name="Engels R."/>
            <person name="Erickson J."/>
            <person name="Farina A."/>
            <person name="Faro S."/>
            <person name="Ferreira P."/>
            <person name="Fischer H."/>
            <person name="Fitzgerald M."/>
            <person name="Foley K."/>
            <person name="Gage D."/>
            <person name="Galagan J."/>
            <person name="Gearin G."/>
            <person name="Gnerre S."/>
            <person name="Gnirke A."/>
            <person name="Goyette A."/>
            <person name="Graham J."/>
            <person name="Grandbois E."/>
            <person name="Gyaltsen K."/>
            <person name="Hafez N."/>
            <person name="Hagopian D."/>
            <person name="Hagos B."/>
            <person name="Hall J."/>
            <person name="Hatcher B."/>
            <person name="Heller A."/>
            <person name="Higgins H."/>
            <person name="Honan T."/>
            <person name="Horn A."/>
            <person name="Houde N."/>
            <person name="Hughes L."/>
            <person name="Hulme W."/>
            <person name="Husby E."/>
            <person name="Iliev I."/>
            <person name="Jaffe D."/>
            <person name="Jones C."/>
            <person name="Kamal M."/>
            <person name="Kamat A."/>
            <person name="Kamvysselis M."/>
            <person name="Karlsson E."/>
            <person name="Kells C."/>
            <person name="Kieu A."/>
            <person name="Kisner P."/>
            <person name="Kodira C."/>
            <person name="Kulbokas E."/>
            <person name="Labutti K."/>
            <person name="Lama D."/>
            <person name="Landers T."/>
            <person name="Leger J."/>
            <person name="Levine S."/>
            <person name="Lewis D."/>
            <person name="Lewis T."/>
            <person name="Lindblad-toh K."/>
            <person name="Liu X."/>
            <person name="Lokyitsang T."/>
            <person name="Lokyitsang Y."/>
            <person name="Lucien O."/>
            <person name="Lui A."/>
            <person name="Ma L.J."/>
            <person name="Mabbitt R."/>
            <person name="Macdonald J."/>
            <person name="Maclean C."/>
            <person name="Major J."/>
            <person name="Manning J."/>
            <person name="Marabella R."/>
            <person name="Maru K."/>
            <person name="Matthews C."/>
            <person name="Mauceli E."/>
            <person name="Mccarthy M."/>
            <person name="Mcdonough S."/>
            <person name="Mcghee T."/>
            <person name="Meldrim J."/>
            <person name="Meneus L."/>
            <person name="Mesirov J."/>
            <person name="Mihalev A."/>
            <person name="Mihova T."/>
            <person name="Mikkelsen T."/>
            <person name="Mlenga V."/>
            <person name="Moru K."/>
            <person name="Mozes J."/>
            <person name="Mulrain L."/>
            <person name="Munson G."/>
            <person name="Naylor J."/>
            <person name="Newes C."/>
            <person name="Nguyen C."/>
            <person name="Nguyen N."/>
            <person name="Nguyen T."/>
            <person name="Nicol R."/>
            <person name="Nielsen C."/>
            <person name="Nizzari M."/>
            <person name="Norbu C."/>
            <person name="Norbu N."/>
            <person name="O'donnell P."/>
            <person name="Okoawo O."/>
            <person name="O'leary S."/>
            <person name="Omotosho B."/>
            <person name="O'neill K."/>
            <person name="Osman S."/>
            <person name="Parker S."/>
            <person name="Perrin D."/>
            <person name="Phunkhang P."/>
            <person name="Piqani B."/>
            <person name="Purcell S."/>
            <person name="Rachupka T."/>
            <person name="Ramasamy U."/>
            <person name="Rameau R."/>
            <person name="Ray V."/>
            <person name="Raymond C."/>
            <person name="Retta R."/>
            <person name="Richardson S."/>
            <person name="Rise C."/>
            <person name="Rodriguez J."/>
            <person name="Rogers J."/>
            <person name="Rogov P."/>
            <person name="Rutman M."/>
            <person name="Schupbach R."/>
            <person name="Seaman C."/>
            <person name="Settipalli S."/>
            <person name="Sharpe T."/>
            <person name="Sheridan J."/>
            <person name="Sherpa N."/>
            <person name="Shi J."/>
            <person name="Smirnov S."/>
            <person name="Smith C."/>
            <person name="Sougnez C."/>
            <person name="Spencer B."/>
            <person name="Stalker J."/>
            <person name="Stange-thomann N."/>
            <person name="Stavropoulos S."/>
            <person name="Stetson K."/>
            <person name="Stone C."/>
            <person name="Stone S."/>
            <person name="Stubbs M."/>
            <person name="Talamas J."/>
            <person name="Tchuinga P."/>
            <person name="Tenzing P."/>
            <person name="Tesfaye S."/>
            <person name="Theodore J."/>
            <person name="Thoulutsang Y."/>
            <person name="Topham K."/>
            <person name="Towey S."/>
            <person name="Tsamla T."/>
            <person name="Tsomo N."/>
            <person name="Vallee D."/>
            <person name="Vassiliev H."/>
            <person name="Venkataraman V."/>
            <person name="Vinson J."/>
            <person name="Vo A."/>
            <person name="Wade C."/>
            <person name="Wang S."/>
            <person name="Wangchuk T."/>
            <person name="Wangdi T."/>
            <person name="Whittaker C."/>
            <person name="Wilkinson J."/>
            <person name="Wu Y."/>
            <person name="Wyman D."/>
            <person name="Yadav S."/>
            <person name="Yang S."/>
            <person name="Yang X."/>
            <person name="Yeager S."/>
            <person name="Yee E."/>
            <person name="Young G."/>
            <person name="Zainoun J."/>
            <person name="Zembeck L."/>
            <person name="Zimmer A."/>
            <person name="Zody M."/>
            <person name="Lander E."/>
        </authorList>
    </citation>
    <scope>NUCLEOTIDE SEQUENCE [LARGE SCALE GENOMIC DNA]</scope>
</reference>
<dbReference type="InterPro" id="IPR012677">
    <property type="entry name" value="Nucleotide-bd_a/b_plait_sf"/>
</dbReference>
<dbReference type="eggNOG" id="KOG0415">
    <property type="taxonomic scope" value="Eukaryota"/>
</dbReference>
<dbReference type="Gene3D" id="2.40.100.10">
    <property type="entry name" value="Cyclophilin-like"/>
    <property type="match status" value="1"/>
</dbReference>
<feature type="domain" description="RRM" evidence="12">
    <location>
        <begin position="240"/>
        <end position="318"/>
    </location>
</feature>
<dbReference type="PANTHER" id="PTHR45843">
    <property type="entry name" value="PEPTIDYL-PROLYL CIS-TRANS ISOMERASE-LIKE 4"/>
    <property type="match status" value="1"/>
</dbReference>
<dbReference type="STRING" id="51511.ENSCSAVP00000018035"/>
<dbReference type="FunFam" id="3.30.70.330:FF:000287">
    <property type="entry name" value="Peptidyl-prolyl cis-trans isomerase"/>
    <property type="match status" value="1"/>
</dbReference>
<keyword evidence="7 9" id="KW-0539">Nucleus</keyword>
<sequence>MSVLLETTLGDIVIDLHIKERPRTCLNFLKLCKVKYFNYCLFHSVQRNFVAQTGDPTGTGRGGESIFRALYGDQAKFFDAEKLPKIKHKNAGTVSMVNDGNGFHGSQFLITLGENLDSLDGLHTVFGCIAEGFDVILKINEAFCDNQHRPFQDIRITHTVILDDPLDDPPGLLIPDRSPEPTKEQIEGCFRIGADEAIKDEEEDEGIVQEKEETKEAHHRAQVLEIIGDIPDKDVKPPDNVLFVCKLNAVTTDEDLEIIFSRFGTIVSCEIIRDYKTGDSLQYAFVEFEEAEMCEKAYEKMDNVLIDDRRIHVDFSQSVSNINYPRFNATKKSNEEISNKSIRRQKTPDTPDHKHKRRHRDVTSPRRDQHRHHDDVTPPRRDQHRRHGDVNNRDHKRSGHLQPKHRHASPDVTRHKRHRDVAPNHERHSYRDSKRNSRDRNRENNERGRMSENERRRSSSVSSSDSEERKRKRKGEKKQKMKKEKSKEEKRRRHHSPDSDSNSDNISSDKEVRCGKHRKRSVSNHKEGKKKKHRV</sequence>
<dbReference type="SMART" id="SM00360">
    <property type="entry name" value="RRM"/>
    <property type="match status" value="1"/>
</dbReference>
<dbReference type="InterPro" id="IPR035979">
    <property type="entry name" value="RBD_domain_sf"/>
</dbReference>
<dbReference type="Ensembl" id="ENSCSAVT00000018232.1">
    <property type="protein sequence ID" value="ENSCSAVP00000018035.1"/>
    <property type="gene ID" value="ENSCSAVG00000010619.1"/>
</dbReference>
<dbReference type="InterPro" id="IPR000504">
    <property type="entry name" value="RRM_dom"/>
</dbReference>
<dbReference type="InterPro" id="IPR035538">
    <property type="entry name" value="Cyclophilin_PPIL4"/>
</dbReference>
<dbReference type="SUPFAM" id="SSF50891">
    <property type="entry name" value="Cyclophilin-like"/>
    <property type="match status" value="1"/>
</dbReference>
<keyword evidence="14" id="KW-1185">Reference proteome</keyword>
<dbReference type="Gene3D" id="3.30.70.330">
    <property type="match status" value="1"/>
</dbReference>
<organism evidence="13 14">
    <name type="scientific">Ciona savignyi</name>
    <name type="common">Pacific transparent sea squirt</name>
    <dbReference type="NCBI Taxonomy" id="51511"/>
    <lineage>
        <taxon>Eukaryota</taxon>
        <taxon>Metazoa</taxon>
        <taxon>Chordata</taxon>
        <taxon>Tunicata</taxon>
        <taxon>Ascidiacea</taxon>
        <taxon>Phlebobranchia</taxon>
        <taxon>Cionidae</taxon>
        <taxon>Ciona</taxon>
    </lineage>
</organism>
<dbReference type="PANTHER" id="PTHR45843:SF1">
    <property type="entry name" value="PEPTIDYL-PROLYL CIS-TRANS ISOMERASE-LIKE 4"/>
    <property type="match status" value="1"/>
</dbReference>
<evidence type="ECO:0000256" key="9">
    <source>
        <dbReference type="RuleBase" id="RU365081"/>
    </source>
</evidence>
<feature type="compositionally biased region" description="Basic and acidic residues" evidence="10">
    <location>
        <begin position="361"/>
        <end position="381"/>
    </location>
</feature>
<feature type="compositionally biased region" description="Basic residues" evidence="10">
    <location>
        <begin position="394"/>
        <end position="407"/>
    </location>
</feature>
<comment type="catalytic activity">
    <reaction evidence="1 9">
        <text>[protein]-peptidylproline (omega=180) = [protein]-peptidylproline (omega=0)</text>
        <dbReference type="Rhea" id="RHEA:16237"/>
        <dbReference type="Rhea" id="RHEA-COMP:10747"/>
        <dbReference type="Rhea" id="RHEA-COMP:10748"/>
        <dbReference type="ChEBI" id="CHEBI:83833"/>
        <dbReference type="ChEBI" id="CHEBI:83834"/>
        <dbReference type="EC" id="5.2.1.8"/>
    </reaction>
</comment>
<protein>
    <recommendedName>
        <fullName evidence="9">Peptidyl-prolyl cis-trans isomerase</fullName>
        <shortName evidence="9">PPIase</shortName>
        <ecNumber evidence="9">5.2.1.8</ecNumber>
    </recommendedName>
</protein>
<reference evidence="13" key="2">
    <citation type="submission" date="2025-08" db="UniProtKB">
        <authorList>
            <consortium name="Ensembl"/>
        </authorList>
    </citation>
    <scope>IDENTIFICATION</scope>
</reference>
<dbReference type="GO" id="GO:0003755">
    <property type="term" value="F:peptidyl-prolyl cis-trans isomerase activity"/>
    <property type="evidence" value="ECO:0007669"/>
    <property type="project" value="UniProtKB-UniRule"/>
</dbReference>
<dbReference type="CDD" id="cd12235">
    <property type="entry name" value="RRM_PPIL4"/>
    <property type="match status" value="1"/>
</dbReference>
<feature type="compositionally biased region" description="Basic residues" evidence="10">
    <location>
        <begin position="470"/>
        <end position="495"/>
    </location>
</feature>
<dbReference type="CDD" id="cd01921">
    <property type="entry name" value="cyclophilin_RRM"/>
    <property type="match status" value="1"/>
</dbReference>
<comment type="similarity">
    <text evidence="9">Belongs to the cyclophilin-type PPIase family. PPIL4 subfamily.</text>
</comment>
<dbReference type="GeneTree" id="ENSGT00940000156283"/>
<evidence type="ECO:0000259" key="11">
    <source>
        <dbReference type="PROSITE" id="PS50072"/>
    </source>
</evidence>
<dbReference type="PRINTS" id="PR00153">
    <property type="entry name" value="CSAPPISMRASE"/>
</dbReference>
<comment type="function">
    <text evidence="2 9">PPIases accelerate the folding of proteins. It catalyzes the cis-trans isomerization of proline imidic peptide bonds in oligopeptides.</text>
</comment>
<evidence type="ECO:0000256" key="1">
    <source>
        <dbReference type="ARBA" id="ARBA00000971"/>
    </source>
</evidence>
<evidence type="ECO:0000259" key="12">
    <source>
        <dbReference type="PROSITE" id="PS50102"/>
    </source>
</evidence>
<accession>H2ZKB9</accession>
<evidence type="ECO:0000256" key="8">
    <source>
        <dbReference type="PROSITE-ProRule" id="PRU00176"/>
    </source>
</evidence>
<evidence type="ECO:0000256" key="6">
    <source>
        <dbReference type="ARBA" id="ARBA00023235"/>
    </source>
</evidence>
<dbReference type="FunFam" id="2.40.100.10:FF:000016">
    <property type="entry name" value="Peptidyl-prolyl cis-trans isomerase"/>
    <property type="match status" value="1"/>
</dbReference>
<evidence type="ECO:0000256" key="2">
    <source>
        <dbReference type="ARBA" id="ARBA00002388"/>
    </source>
</evidence>
<dbReference type="Pfam" id="PF00160">
    <property type="entry name" value="Pro_isomerase"/>
    <property type="match status" value="1"/>
</dbReference>
<dbReference type="FunCoup" id="H2ZKB9">
    <property type="interactions" value="467"/>
</dbReference>
<dbReference type="InterPro" id="IPR035542">
    <property type="entry name" value="CRIP"/>
</dbReference>
<dbReference type="GO" id="GO:0003723">
    <property type="term" value="F:RNA binding"/>
    <property type="evidence" value="ECO:0007669"/>
    <property type="project" value="UniProtKB-UniRule"/>
</dbReference>